<feature type="region of interest" description="Disordered" evidence="3">
    <location>
        <begin position="701"/>
        <end position="757"/>
    </location>
</feature>
<dbReference type="InterPro" id="IPR036047">
    <property type="entry name" value="F-box-like_dom_sf"/>
</dbReference>
<reference evidence="5 6" key="1">
    <citation type="journal article" date="2013" name="Genome Biol.">
        <title>Genome of Acanthamoeba castellanii highlights extensive lateral gene transfer and early evolution of tyrosine kinase signaling.</title>
        <authorList>
            <person name="Clarke M."/>
            <person name="Lohan A.J."/>
            <person name="Liu B."/>
            <person name="Lagkouvardos I."/>
            <person name="Roy S."/>
            <person name="Zafar N."/>
            <person name="Bertelli C."/>
            <person name="Schilde C."/>
            <person name="Kianianmomeni A."/>
            <person name="Burglin T.R."/>
            <person name="Frech C."/>
            <person name="Turcotte B."/>
            <person name="Kopec K.O."/>
            <person name="Synnott J.M."/>
            <person name="Choo C."/>
            <person name="Paponov I."/>
            <person name="Finkler A."/>
            <person name="Soon Heng Tan C."/>
            <person name="Hutchins A.P."/>
            <person name="Weinmeier T."/>
            <person name="Rattei T."/>
            <person name="Chu J.S."/>
            <person name="Gimenez G."/>
            <person name="Irimia M."/>
            <person name="Rigden D.J."/>
            <person name="Fitzpatrick D.A."/>
            <person name="Lorenzo-Morales J."/>
            <person name="Bateman A."/>
            <person name="Chiu C.H."/>
            <person name="Tang P."/>
            <person name="Hegemann P."/>
            <person name="Fromm H."/>
            <person name="Raoult D."/>
            <person name="Greub G."/>
            <person name="Miranda-Saavedra D."/>
            <person name="Chen N."/>
            <person name="Nash P."/>
            <person name="Ginger M.L."/>
            <person name="Horn M."/>
            <person name="Schaap P."/>
            <person name="Caler L."/>
            <person name="Loftus B."/>
        </authorList>
    </citation>
    <scope>NUCLEOTIDE SEQUENCE [LARGE SCALE GENOMIC DNA]</scope>
    <source>
        <strain evidence="5 6">Neff</strain>
    </source>
</reference>
<comment type="pathway">
    <text evidence="1">Protein modification; protein ubiquitination.</text>
</comment>
<gene>
    <name evidence="5" type="ORF">ACA1_092730</name>
</gene>
<dbReference type="Gene3D" id="1.25.40.10">
    <property type="entry name" value="Tetratricopeptide repeat domain"/>
    <property type="match status" value="1"/>
</dbReference>
<feature type="domain" description="F-box" evidence="4">
    <location>
        <begin position="10"/>
        <end position="56"/>
    </location>
</feature>
<dbReference type="AlphaFoldDB" id="L8GIR1"/>
<dbReference type="EMBL" id="KB008103">
    <property type="protein sequence ID" value="ELR12739.1"/>
    <property type="molecule type" value="Genomic_DNA"/>
</dbReference>
<name>L8GIR1_ACACF</name>
<dbReference type="PANTHER" id="PTHR46550:SF1">
    <property type="entry name" value="F-BOX PROTEIN 3"/>
    <property type="match status" value="1"/>
</dbReference>
<dbReference type="RefSeq" id="XP_004334752.1">
    <property type="nucleotide sequence ID" value="XM_004334704.1"/>
</dbReference>
<dbReference type="InterPro" id="IPR052121">
    <property type="entry name" value="F-box_SCF_Substrate_Recog"/>
</dbReference>
<dbReference type="VEuPathDB" id="AmoebaDB:ACA1_092730"/>
<dbReference type="Proteomes" id="UP000011083">
    <property type="component" value="Unassembled WGS sequence"/>
</dbReference>
<accession>L8GIR1</accession>
<dbReference type="OrthoDB" id="3219396at2759"/>
<dbReference type="STRING" id="1257118.L8GIR1"/>
<dbReference type="GeneID" id="14913343"/>
<evidence type="ECO:0000256" key="1">
    <source>
        <dbReference type="ARBA" id="ARBA00004906"/>
    </source>
</evidence>
<keyword evidence="2" id="KW-0833">Ubl conjugation pathway</keyword>
<organism evidence="5 6">
    <name type="scientific">Acanthamoeba castellanii (strain ATCC 30010 / Neff)</name>
    <dbReference type="NCBI Taxonomy" id="1257118"/>
    <lineage>
        <taxon>Eukaryota</taxon>
        <taxon>Amoebozoa</taxon>
        <taxon>Discosea</taxon>
        <taxon>Longamoebia</taxon>
        <taxon>Centramoebida</taxon>
        <taxon>Acanthamoebidae</taxon>
        <taxon>Acanthamoeba</taxon>
    </lineage>
</organism>
<feature type="region of interest" description="Disordered" evidence="3">
    <location>
        <begin position="503"/>
        <end position="531"/>
    </location>
</feature>
<feature type="compositionally biased region" description="Basic and acidic residues" evidence="3">
    <location>
        <begin position="701"/>
        <end position="712"/>
    </location>
</feature>
<evidence type="ECO:0000256" key="2">
    <source>
        <dbReference type="ARBA" id="ARBA00022786"/>
    </source>
</evidence>
<dbReference type="Pfam" id="PF12937">
    <property type="entry name" value="F-box-like"/>
    <property type="match status" value="1"/>
</dbReference>
<dbReference type="SMART" id="SM00256">
    <property type="entry name" value="FBOX"/>
    <property type="match status" value="1"/>
</dbReference>
<feature type="region of interest" description="Disordered" evidence="3">
    <location>
        <begin position="74"/>
        <end position="136"/>
    </location>
</feature>
<dbReference type="InterPro" id="IPR011990">
    <property type="entry name" value="TPR-like_helical_dom_sf"/>
</dbReference>
<dbReference type="GO" id="GO:0005737">
    <property type="term" value="C:cytoplasm"/>
    <property type="evidence" value="ECO:0007669"/>
    <property type="project" value="TreeGrafter"/>
</dbReference>
<dbReference type="PANTHER" id="PTHR46550">
    <property type="entry name" value="F-BOX ONLY PROTEIN 3"/>
    <property type="match status" value="1"/>
</dbReference>
<evidence type="ECO:0000313" key="6">
    <source>
        <dbReference type="Proteomes" id="UP000011083"/>
    </source>
</evidence>
<dbReference type="KEGG" id="acan:ACA1_092730"/>
<dbReference type="InterPro" id="IPR001810">
    <property type="entry name" value="F-box_dom"/>
</dbReference>
<proteinExistence type="predicted"/>
<evidence type="ECO:0000313" key="5">
    <source>
        <dbReference type="EMBL" id="ELR12739.1"/>
    </source>
</evidence>
<protein>
    <submittedName>
        <fullName evidence="5">Fbox domain containing protein</fullName>
    </submittedName>
</protein>
<evidence type="ECO:0000259" key="4">
    <source>
        <dbReference type="PROSITE" id="PS50181"/>
    </source>
</evidence>
<sequence length="757" mass="85626">MASASTDEAGVVLTSLPPEVLECIFSYLSARDLSRASLVCSQFSATASENKLWRDLYCHVFDISLQQCLPSIASPPGHHGSTTTQPQQASLLPPTSVVSSSQSLDPSSAASSSSTEGGAAPPETSSSTSHSTGDGTREEVVLISHVKLCFSDATHVSVARERDWRGLFAVRYEVEKKHCISFLQLEREQIKRRKLERNAARGKATPDTAAYDVTHPGVKGIKNGTMGDMEKEYWIDRTTRKRMTGIKRTMEALKYIAWGEILREKALDALDEMDTDEALKLFMVACEEFHSGYSLLPANHSRMPNTVKDWAKALVRRMRLMKEKEQREAQQAEGGKELEDCELSPDLYDQITQLWNRSNEIYESSLRIGASNFDPTKRAELFWAYGHSLLEQARRYISGKRQTILDPAKEQELVHRALAAFDKAVEADIADGLEDYEVAYGVKTCVHSIFTYNTWRDRCLPAPAHDALIHELWEECHRRIKRTLRADSDLFAQMERELGPLTEVKAQGSATDLTKEQEEEEAGDELKPPPEDPNKFYLCDFDMECHIEWASIVYTQTLRFNRPETMDKVFKGLALAKSILQCALEELEDDDVDWMGLVKGNLGLCYLRMAKLSNEPQVQEEGYRLAEVYFRESEAQNDDSLYNLASLYALRGRTAECEACLRSCLEANNLQARELVEDDDLSVVRNEEWFPQLVAEAKLRNEEQRKADQEEKRKKRKGIDEWASSSSEEEDDEEGEDLEDADFVVRPQPMDEEGGAS</sequence>
<feature type="region of interest" description="Disordered" evidence="3">
    <location>
        <begin position="196"/>
        <end position="216"/>
    </location>
</feature>
<dbReference type="SUPFAM" id="SSF81383">
    <property type="entry name" value="F-box domain"/>
    <property type="match status" value="1"/>
</dbReference>
<keyword evidence="6" id="KW-1185">Reference proteome</keyword>
<feature type="compositionally biased region" description="Low complexity" evidence="3">
    <location>
        <begin position="89"/>
        <end position="114"/>
    </location>
</feature>
<evidence type="ECO:0000256" key="3">
    <source>
        <dbReference type="SAM" id="MobiDB-lite"/>
    </source>
</evidence>
<dbReference type="Gene3D" id="1.20.1280.50">
    <property type="match status" value="1"/>
</dbReference>
<dbReference type="PROSITE" id="PS50181">
    <property type="entry name" value="FBOX"/>
    <property type="match status" value="1"/>
</dbReference>
<feature type="compositionally biased region" description="Acidic residues" evidence="3">
    <location>
        <begin position="727"/>
        <end position="742"/>
    </location>
</feature>